<dbReference type="SMART" id="SM00465">
    <property type="entry name" value="GIYc"/>
    <property type="match status" value="1"/>
</dbReference>
<dbReference type="GO" id="GO:0006260">
    <property type="term" value="P:DNA replication"/>
    <property type="evidence" value="ECO:0007669"/>
    <property type="project" value="InterPro"/>
</dbReference>
<dbReference type="InterPro" id="IPR036397">
    <property type="entry name" value="RNaseH_sf"/>
</dbReference>
<dbReference type="RefSeq" id="WP_185251704.1">
    <property type="nucleotide sequence ID" value="NZ_JACKXE010000001.1"/>
</dbReference>
<evidence type="ECO:0000313" key="3">
    <source>
        <dbReference type="EMBL" id="MBB6626425.1"/>
    </source>
</evidence>
<dbReference type="Gene3D" id="3.40.1440.10">
    <property type="entry name" value="GIY-YIG endonuclease"/>
    <property type="match status" value="1"/>
</dbReference>
<dbReference type="InterPro" id="IPR000305">
    <property type="entry name" value="GIY-YIG_endonuc"/>
</dbReference>
<dbReference type="CDD" id="cd06127">
    <property type="entry name" value="DEDDh"/>
    <property type="match status" value="1"/>
</dbReference>
<evidence type="ECO:0000313" key="4">
    <source>
        <dbReference type="Proteomes" id="UP000523955"/>
    </source>
</evidence>
<keyword evidence="1 3" id="KW-0378">Hydrolase</keyword>
<dbReference type="Proteomes" id="UP000523955">
    <property type="component" value="Unassembled WGS sequence"/>
</dbReference>
<dbReference type="InterPro" id="IPR035901">
    <property type="entry name" value="GIY-YIG_endonuc_sf"/>
</dbReference>
<dbReference type="AlphaFoldDB" id="A0A7X0RDX2"/>
<dbReference type="GO" id="GO:0003887">
    <property type="term" value="F:DNA-directed DNA polymerase activity"/>
    <property type="evidence" value="ECO:0007669"/>
    <property type="project" value="InterPro"/>
</dbReference>
<accession>A0A7X0RDX2</accession>
<dbReference type="InterPro" id="IPR050066">
    <property type="entry name" value="UvrABC_protein_C"/>
</dbReference>
<dbReference type="Gene3D" id="3.30.420.10">
    <property type="entry name" value="Ribonuclease H-like superfamily/Ribonuclease H"/>
    <property type="match status" value="1"/>
</dbReference>
<dbReference type="GO" id="GO:0009380">
    <property type="term" value="C:excinuclease repair complex"/>
    <property type="evidence" value="ECO:0007669"/>
    <property type="project" value="TreeGrafter"/>
</dbReference>
<protein>
    <submittedName>
        <fullName evidence="3">DEDD exonuclease domain-containing protein</fullName>
    </submittedName>
</protein>
<name>A0A7X0RDX2_9ACTN</name>
<organism evidence="3 4">
    <name type="scientific">Nocardioides luti</name>
    <dbReference type="NCBI Taxonomy" id="2761101"/>
    <lineage>
        <taxon>Bacteria</taxon>
        <taxon>Bacillati</taxon>
        <taxon>Actinomycetota</taxon>
        <taxon>Actinomycetes</taxon>
        <taxon>Propionibacteriales</taxon>
        <taxon>Nocardioidaceae</taxon>
        <taxon>Nocardioides</taxon>
    </lineage>
</organism>
<dbReference type="NCBIfam" id="NF005905">
    <property type="entry name" value="PRK07883.1-3"/>
    <property type="match status" value="1"/>
</dbReference>
<reference evidence="3 4" key="1">
    <citation type="submission" date="2020-08" db="EMBL/GenBank/DDBJ databases">
        <authorList>
            <person name="Seo M.-J."/>
        </authorList>
    </citation>
    <scope>NUCLEOTIDE SEQUENCE [LARGE SCALE GENOMIC DNA]</scope>
    <source>
        <strain evidence="3 4">KIGAM211</strain>
    </source>
</reference>
<dbReference type="EMBL" id="JACKXE010000001">
    <property type="protein sequence ID" value="MBB6626425.1"/>
    <property type="molecule type" value="Genomic_DNA"/>
</dbReference>
<dbReference type="GO" id="GO:0003677">
    <property type="term" value="F:DNA binding"/>
    <property type="evidence" value="ECO:0007669"/>
    <property type="project" value="InterPro"/>
</dbReference>
<dbReference type="CDD" id="cd10434">
    <property type="entry name" value="GIY-YIG_UvrC_Cho"/>
    <property type="match status" value="1"/>
</dbReference>
<dbReference type="NCBIfam" id="TIGR00573">
    <property type="entry name" value="dnaq"/>
    <property type="match status" value="1"/>
</dbReference>
<proteinExistence type="predicted"/>
<dbReference type="PROSITE" id="PS50164">
    <property type="entry name" value="GIY_YIG"/>
    <property type="match status" value="1"/>
</dbReference>
<dbReference type="FunFam" id="3.30.420.10:FF:000045">
    <property type="entry name" value="3'-5' exonuclease DinG"/>
    <property type="match status" value="1"/>
</dbReference>
<keyword evidence="1 3" id="KW-0269">Exonuclease</keyword>
<dbReference type="PANTHER" id="PTHR30562:SF1">
    <property type="entry name" value="UVRABC SYSTEM PROTEIN C"/>
    <property type="match status" value="1"/>
</dbReference>
<dbReference type="InterPro" id="IPR047296">
    <property type="entry name" value="GIY-YIG_UvrC_Cho"/>
</dbReference>
<dbReference type="NCBIfam" id="NF005907">
    <property type="entry name" value="PRK07883.1-5"/>
    <property type="match status" value="1"/>
</dbReference>
<dbReference type="GO" id="GO:0004527">
    <property type="term" value="F:exonuclease activity"/>
    <property type="evidence" value="ECO:0007669"/>
    <property type="project" value="UniProtKB-KW"/>
</dbReference>
<dbReference type="Pfam" id="PF00929">
    <property type="entry name" value="RNase_T"/>
    <property type="match status" value="1"/>
</dbReference>
<keyword evidence="1 3" id="KW-0540">Nuclease</keyword>
<evidence type="ECO:0000256" key="1">
    <source>
        <dbReference type="ARBA" id="ARBA00022839"/>
    </source>
</evidence>
<comment type="caution">
    <text evidence="3">The sequence shown here is derived from an EMBL/GenBank/DDBJ whole genome shotgun (WGS) entry which is preliminary data.</text>
</comment>
<keyword evidence="4" id="KW-1185">Reference proteome</keyword>
<evidence type="ECO:0000259" key="2">
    <source>
        <dbReference type="PROSITE" id="PS50164"/>
    </source>
</evidence>
<sequence>MSSAVQGAPSRWESQRSFDELGRPLRDLTFTVVDLETTGGSAGGGSMITEIGAVKVRGGEVLGEFQTLVNPHTPIPPFIAVLTGISNSMVAGAPSIESALPAFLEFAAGTVLVAHNAPFDVGFLKHFATEQGRPWPRFEVLDTAKLARRVITRDDAPNCKLSSLAKAFGSTTTPNHRALSDARATVDVLHGLMERLGSLGVHTLEELQTFSSRVSTAQRKKRHLAEALPHSPGVYLFRDDRARVLYVGTSRDLRTRVRSYFTASETRSRMGEMVGLASSVTGIACATVLEAEVRELRLIAEHKPRYNRRSRFPEKVHFVKLTREAWPRLSLVRRVLPDDADYLGPFSSKKTAEKCLAALHDTFPVRQCSDRLAREPSRAACVLAEMGRCLAPCDGSVDTTTYAAVVRQLRDTLLRRPDEVVEAINHRMSLLAADERFEEAGIHRDRLASFIRAAARTQRLSALTGCPEVVAARREDDGRWAVHVVRFGRLAAAGTIPPGADAHQFVAELRASAETVSGAPGPVPAATAEETEKVLRWLESPGIRLVEVDGEWTCPVAGATRHLALHDAVNQSRLSLVPFDDRRDLSPVHQPVR</sequence>
<dbReference type="InterPro" id="IPR012337">
    <property type="entry name" value="RNaseH-like_sf"/>
</dbReference>
<feature type="domain" description="GIY-YIG" evidence="2">
    <location>
        <begin position="230"/>
        <end position="308"/>
    </location>
</feature>
<dbReference type="SUPFAM" id="SSF82771">
    <property type="entry name" value="GIY-YIG endonuclease"/>
    <property type="match status" value="1"/>
</dbReference>
<dbReference type="PANTHER" id="PTHR30562">
    <property type="entry name" value="UVRC/OXIDOREDUCTASE"/>
    <property type="match status" value="1"/>
</dbReference>
<dbReference type="InterPro" id="IPR013520">
    <property type="entry name" value="Ribonucl_H"/>
</dbReference>
<dbReference type="InterPro" id="IPR006054">
    <property type="entry name" value="DnaQ"/>
</dbReference>
<dbReference type="SMART" id="SM00479">
    <property type="entry name" value="EXOIII"/>
    <property type="match status" value="1"/>
</dbReference>
<dbReference type="GO" id="GO:0006289">
    <property type="term" value="P:nucleotide-excision repair"/>
    <property type="evidence" value="ECO:0007669"/>
    <property type="project" value="InterPro"/>
</dbReference>
<dbReference type="SUPFAM" id="SSF53098">
    <property type="entry name" value="Ribonuclease H-like"/>
    <property type="match status" value="1"/>
</dbReference>
<gene>
    <name evidence="3" type="ORF">H5V45_03725</name>
</gene>